<gene>
    <name evidence="1" type="ORF">FHS97_000949</name>
</gene>
<organism evidence="1 2">
    <name type="scientific">Sphingomonas endophytica</name>
    <dbReference type="NCBI Taxonomy" id="869719"/>
    <lineage>
        <taxon>Bacteria</taxon>
        <taxon>Pseudomonadati</taxon>
        <taxon>Pseudomonadota</taxon>
        <taxon>Alphaproteobacteria</taxon>
        <taxon>Sphingomonadales</taxon>
        <taxon>Sphingomonadaceae</taxon>
        <taxon>Sphingomonas</taxon>
    </lineage>
</organism>
<protein>
    <submittedName>
        <fullName evidence="1">Uncharacterized protein</fullName>
    </submittedName>
</protein>
<accession>A0ABR6N2N1</accession>
<dbReference type="EMBL" id="JACIJN010000002">
    <property type="protein sequence ID" value="MBB5725041.1"/>
    <property type="molecule type" value="Genomic_DNA"/>
</dbReference>
<name>A0ABR6N2N1_9SPHN</name>
<keyword evidence="2" id="KW-1185">Reference proteome</keyword>
<evidence type="ECO:0000313" key="2">
    <source>
        <dbReference type="Proteomes" id="UP000560131"/>
    </source>
</evidence>
<dbReference type="Proteomes" id="UP000560131">
    <property type="component" value="Unassembled WGS sequence"/>
</dbReference>
<proteinExistence type="predicted"/>
<reference evidence="1 2" key="1">
    <citation type="submission" date="2020-08" db="EMBL/GenBank/DDBJ databases">
        <title>Genomic Encyclopedia of Type Strains, Phase IV (KMG-IV): sequencing the most valuable type-strain genomes for metagenomic binning, comparative biology and taxonomic classification.</title>
        <authorList>
            <person name="Goeker M."/>
        </authorList>
    </citation>
    <scope>NUCLEOTIDE SEQUENCE [LARGE SCALE GENOMIC DNA]</scope>
    <source>
        <strain evidence="1 2">DSM 101535</strain>
    </source>
</reference>
<sequence>MVDMTIRDRVEAEGGVTFAAVEERLLEAWGFLRRLPDREAGWVKVKALWPAMRRHSMFGDYGDMEPDAPRSLPGLTVAELRRMDEALLWIEQVAPRERKLIGLVLQRMDRERAARPHWIDAAHDWRRDTGEAVQPDTLRMRYGRALHAICVFVEGRKSAEMRA</sequence>
<comment type="caution">
    <text evidence="1">The sequence shown here is derived from an EMBL/GenBank/DDBJ whole genome shotgun (WGS) entry which is preliminary data.</text>
</comment>
<dbReference type="RefSeq" id="WP_344690209.1">
    <property type="nucleotide sequence ID" value="NZ_BAABAR010000007.1"/>
</dbReference>
<evidence type="ECO:0000313" key="1">
    <source>
        <dbReference type="EMBL" id="MBB5725041.1"/>
    </source>
</evidence>